<accession>A0ABP8QIN9</accession>
<evidence type="ECO:0000313" key="2">
    <source>
        <dbReference type="Proteomes" id="UP001501243"/>
    </source>
</evidence>
<proteinExistence type="predicted"/>
<protein>
    <submittedName>
        <fullName evidence="1">Uncharacterized protein</fullName>
    </submittedName>
</protein>
<name>A0ABP8QIN9_9BACT</name>
<dbReference type="Proteomes" id="UP001501243">
    <property type="component" value="Unassembled WGS sequence"/>
</dbReference>
<reference evidence="2" key="1">
    <citation type="journal article" date="2019" name="Int. J. Syst. Evol. Microbiol.">
        <title>The Global Catalogue of Microorganisms (GCM) 10K type strain sequencing project: providing services to taxonomists for standard genome sequencing and annotation.</title>
        <authorList>
            <consortium name="The Broad Institute Genomics Platform"/>
            <consortium name="The Broad Institute Genome Sequencing Center for Infectious Disease"/>
            <person name="Wu L."/>
            <person name="Ma J."/>
        </authorList>
    </citation>
    <scope>NUCLEOTIDE SEQUENCE [LARGE SCALE GENOMIC DNA]</scope>
    <source>
        <strain evidence="2">JCM 17841</strain>
    </source>
</reference>
<evidence type="ECO:0000313" key="1">
    <source>
        <dbReference type="EMBL" id="GAA4502753.1"/>
    </source>
</evidence>
<sequence length="167" mass="19206">MANIKIKIGDVFKAVIEDKAKFFQYIGFDTTQLNSAVIKVFKTYYSTAENPNIITITGDAVDFYAHCLLSTGVKINCWTKIGNSAIQNSETPLFRDTYDYGRAYWEEPILVSNNWVIWHMNEEMHRVGKLTGKNQTADIGMVMQPKDIMHRMQYGTYGMPFYPTFDT</sequence>
<dbReference type="RefSeq" id="WP_208129956.1">
    <property type="nucleotide sequence ID" value="NZ_BAABGQ010000006.1"/>
</dbReference>
<organism evidence="1 2">
    <name type="scientific">Hymenobacter ginsengisoli</name>
    <dbReference type="NCBI Taxonomy" id="1051626"/>
    <lineage>
        <taxon>Bacteria</taxon>
        <taxon>Pseudomonadati</taxon>
        <taxon>Bacteroidota</taxon>
        <taxon>Cytophagia</taxon>
        <taxon>Cytophagales</taxon>
        <taxon>Hymenobacteraceae</taxon>
        <taxon>Hymenobacter</taxon>
    </lineage>
</organism>
<comment type="caution">
    <text evidence="1">The sequence shown here is derived from an EMBL/GenBank/DDBJ whole genome shotgun (WGS) entry which is preliminary data.</text>
</comment>
<gene>
    <name evidence="1" type="ORF">GCM10023172_26520</name>
</gene>
<dbReference type="EMBL" id="BAABGQ010000006">
    <property type="protein sequence ID" value="GAA4502753.1"/>
    <property type="molecule type" value="Genomic_DNA"/>
</dbReference>
<keyword evidence="2" id="KW-1185">Reference proteome</keyword>